<evidence type="ECO:0000313" key="2">
    <source>
        <dbReference type="Proteomes" id="UP000674084"/>
    </source>
</evidence>
<dbReference type="EMBL" id="JAGPXE010000010">
    <property type="protein sequence ID" value="MBQ0926607.1"/>
    <property type="molecule type" value="Genomic_DNA"/>
</dbReference>
<evidence type="ECO:0000313" key="1">
    <source>
        <dbReference type="EMBL" id="MBQ0926607.1"/>
    </source>
</evidence>
<gene>
    <name evidence="1" type="ORF">KBO27_21885</name>
</gene>
<keyword evidence="2" id="KW-1185">Reference proteome</keyword>
<dbReference type="RefSeq" id="WP_210971762.1">
    <property type="nucleotide sequence ID" value="NZ_JAGPXE010000010.1"/>
</dbReference>
<protein>
    <submittedName>
        <fullName evidence="1">Uncharacterized protein</fullName>
    </submittedName>
</protein>
<reference evidence="1 2" key="1">
    <citation type="submission" date="2021-04" db="EMBL/GenBank/DDBJ databases">
        <title>Whole-genome sequencing of Saccharopolyspora endophytica KCTC 19397.</title>
        <authorList>
            <person name="Ay H."/>
            <person name="Saygin H."/>
            <person name="Sahin N."/>
        </authorList>
    </citation>
    <scope>NUCLEOTIDE SEQUENCE [LARGE SCALE GENOMIC DNA]</scope>
    <source>
        <strain evidence="1 2">KCTC 19397</strain>
    </source>
</reference>
<sequence>MHLLTLPFTTDKLRELDGDEAITEAGRLADEAIFAVVGQLADCILGRPAFGDNDRVAWLRAQAELSEGEQHQALREWHLVKIRICCAADLDATGDVLNAYRYGAAWDQIAEAAGLTVQQVKDCWGAYWLRWHRQLA</sequence>
<proteinExistence type="predicted"/>
<accession>A0ABS5DJY8</accession>
<organism evidence="1 2">
    <name type="scientific">Saccharopolyspora endophytica</name>
    <dbReference type="NCBI Taxonomy" id="543886"/>
    <lineage>
        <taxon>Bacteria</taxon>
        <taxon>Bacillati</taxon>
        <taxon>Actinomycetota</taxon>
        <taxon>Actinomycetes</taxon>
        <taxon>Pseudonocardiales</taxon>
        <taxon>Pseudonocardiaceae</taxon>
        <taxon>Saccharopolyspora</taxon>
    </lineage>
</organism>
<comment type="caution">
    <text evidence="1">The sequence shown here is derived from an EMBL/GenBank/DDBJ whole genome shotgun (WGS) entry which is preliminary data.</text>
</comment>
<name>A0ABS5DJY8_9PSEU</name>
<dbReference type="Proteomes" id="UP000674084">
    <property type="component" value="Unassembled WGS sequence"/>
</dbReference>